<dbReference type="GO" id="GO:0051293">
    <property type="term" value="P:establishment of spindle localization"/>
    <property type="evidence" value="ECO:0007669"/>
    <property type="project" value="TreeGrafter"/>
</dbReference>
<feature type="compositionally biased region" description="Low complexity" evidence="2">
    <location>
        <begin position="988"/>
        <end position="1003"/>
    </location>
</feature>
<evidence type="ECO:0000256" key="2">
    <source>
        <dbReference type="SAM" id="MobiDB-lite"/>
    </source>
</evidence>
<dbReference type="GO" id="GO:0043332">
    <property type="term" value="C:mating projection tip"/>
    <property type="evidence" value="ECO:0007669"/>
    <property type="project" value="TreeGrafter"/>
</dbReference>
<feature type="region of interest" description="Disordered" evidence="2">
    <location>
        <begin position="246"/>
        <end position="266"/>
    </location>
</feature>
<reference evidence="3 4" key="1">
    <citation type="submission" date="2017-07" db="EMBL/GenBank/DDBJ databases">
        <title>Genome sequence of the Sordaria macrospora wild type strain R19027.</title>
        <authorList>
            <person name="Nowrousian M."/>
            <person name="Teichert I."/>
            <person name="Kueck U."/>
        </authorList>
    </citation>
    <scope>NUCLEOTIDE SEQUENCE [LARGE SCALE GENOMIC DNA]</scope>
    <source>
        <strain evidence="3 4">R19027</strain>
        <tissue evidence="3">Mycelium</tissue>
    </source>
</reference>
<organism evidence="3 4">
    <name type="scientific">Sordaria macrospora</name>
    <dbReference type="NCBI Taxonomy" id="5147"/>
    <lineage>
        <taxon>Eukaryota</taxon>
        <taxon>Fungi</taxon>
        <taxon>Dikarya</taxon>
        <taxon>Ascomycota</taxon>
        <taxon>Pezizomycotina</taxon>
        <taxon>Sordariomycetes</taxon>
        <taxon>Sordariomycetidae</taxon>
        <taxon>Sordariales</taxon>
        <taxon>Sordariaceae</taxon>
        <taxon>Sordaria</taxon>
    </lineage>
</organism>
<dbReference type="Proteomes" id="UP000433876">
    <property type="component" value="Unassembled WGS sequence"/>
</dbReference>
<dbReference type="PANTHER" id="PTHR37271">
    <property type="entry name" value="KARYOGAMY PROTEIN KAR9"/>
    <property type="match status" value="1"/>
</dbReference>
<dbReference type="EMBL" id="NMPR01000235">
    <property type="protein sequence ID" value="KAA8627796.1"/>
    <property type="molecule type" value="Genomic_DNA"/>
</dbReference>
<name>A0A8S8ZGA0_SORMA</name>
<feature type="compositionally biased region" description="Polar residues" evidence="2">
    <location>
        <begin position="886"/>
        <end position="899"/>
    </location>
</feature>
<protein>
    <submittedName>
        <fullName evidence="3">Uncharacterized protein</fullName>
    </submittedName>
</protein>
<dbReference type="GO" id="GO:0005816">
    <property type="term" value="C:spindle pole body"/>
    <property type="evidence" value="ECO:0007669"/>
    <property type="project" value="TreeGrafter"/>
</dbReference>
<feature type="compositionally biased region" description="Polar residues" evidence="2">
    <location>
        <begin position="1051"/>
        <end position="1064"/>
    </location>
</feature>
<feature type="compositionally biased region" description="Basic and acidic residues" evidence="2">
    <location>
        <begin position="121"/>
        <end position="131"/>
    </location>
</feature>
<feature type="compositionally biased region" description="Polar residues" evidence="2">
    <location>
        <begin position="1106"/>
        <end position="1122"/>
    </location>
</feature>
<dbReference type="GO" id="GO:0031578">
    <property type="term" value="P:mitotic spindle orientation checkpoint signaling"/>
    <property type="evidence" value="ECO:0007669"/>
    <property type="project" value="TreeGrafter"/>
</dbReference>
<dbReference type="VEuPathDB" id="FungiDB:SMAC_04893"/>
<comment type="caution">
    <text evidence="3">The sequence shown here is derived from an EMBL/GenBank/DDBJ whole genome shotgun (WGS) entry which is preliminary data.</text>
</comment>
<feature type="compositionally biased region" description="Polar residues" evidence="2">
    <location>
        <begin position="360"/>
        <end position="373"/>
    </location>
</feature>
<feature type="coiled-coil region" evidence="1">
    <location>
        <begin position="676"/>
        <end position="703"/>
    </location>
</feature>
<feature type="compositionally biased region" description="Polar residues" evidence="2">
    <location>
        <begin position="1004"/>
        <end position="1040"/>
    </location>
</feature>
<dbReference type="Pfam" id="PF08580">
    <property type="entry name" value="KAR9"/>
    <property type="match status" value="1"/>
</dbReference>
<feature type="region of interest" description="Disordered" evidence="2">
    <location>
        <begin position="1"/>
        <end position="26"/>
    </location>
</feature>
<feature type="compositionally biased region" description="Polar residues" evidence="2">
    <location>
        <begin position="973"/>
        <end position="987"/>
    </location>
</feature>
<feature type="compositionally biased region" description="Basic and acidic residues" evidence="2">
    <location>
        <begin position="254"/>
        <end position="266"/>
    </location>
</feature>
<feature type="compositionally biased region" description="Low complexity" evidence="2">
    <location>
        <begin position="1197"/>
        <end position="1215"/>
    </location>
</feature>
<evidence type="ECO:0000313" key="3">
    <source>
        <dbReference type="EMBL" id="KAA8627796.1"/>
    </source>
</evidence>
<proteinExistence type="predicted"/>
<dbReference type="GO" id="GO:0005938">
    <property type="term" value="C:cell cortex"/>
    <property type="evidence" value="ECO:0007669"/>
    <property type="project" value="TreeGrafter"/>
</dbReference>
<feature type="region of interest" description="Disordered" evidence="2">
    <location>
        <begin position="60"/>
        <end position="173"/>
    </location>
</feature>
<evidence type="ECO:0000256" key="1">
    <source>
        <dbReference type="SAM" id="Coils"/>
    </source>
</evidence>
<feature type="compositionally biased region" description="Basic and acidic residues" evidence="2">
    <location>
        <begin position="60"/>
        <end position="78"/>
    </location>
</feature>
<keyword evidence="1" id="KW-0175">Coiled coil</keyword>
<feature type="compositionally biased region" description="Basic and acidic residues" evidence="2">
    <location>
        <begin position="318"/>
        <end position="333"/>
    </location>
</feature>
<dbReference type="GO" id="GO:0030473">
    <property type="term" value="P:nuclear migration along microtubule"/>
    <property type="evidence" value="ECO:0007669"/>
    <property type="project" value="TreeGrafter"/>
</dbReference>
<feature type="compositionally biased region" description="Polar residues" evidence="2">
    <location>
        <begin position="136"/>
        <end position="149"/>
    </location>
</feature>
<feature type="compositionally biased region" description="Low complexity" evidence="2">
    <location>
        <begin position="927"/>
        <end position="936"/>
    </location>
</feature>
<feature type="compositionally biased region" description="Basic and acidic residues" evidence="2">
    <location>
        <begin position="1223"/>
        <end position="1232"/>
    </location>
</feature>
<feature type="compositionally biased region" description="Polar residues" evidence="2">
    <location>
        <begin position="1138"/>
        <end position="1156"/>
    </location>
</feature>
<feature type="compositionally biased region" description="Polar residues" evidence="2">
    <location>
        <begin position="1073"/>
        <end position="1085"/>
    </location>
</feature>
<feature type="region of interest" description="Disordered" evidence="2">
    <location>
        <begin position="278"/>
        <end position="373"/>
    </location>
</feature>
<feature type="compositionally biased region" description="Polar residues" evidence="2">
    <location>
        <begin position="824"/>
        <end position="836"/>
    </location>
</feature>
<feature type="compositionally biased region" description="Low complexity" evidence="2">
    <location>
        <begin position="106"/>
        <end position="117"/>
    </location>
</feature>
<feature type="compositionally biased region" description="Low complexity" evidence="2">
    <location>
        <begin position="1163"/>
        <end position="1172"/>
    </location>
</feature>
<evidence type="ECO:0000313" key="4">
    <source>
        <dbReference type="Proteomes" id="UP000433876"/>
    </source>
</evidence>
<dbReference type="OMA" id="IWIKKAS"/>
<feature type="compositionally biased region" description="Low complexity" evidence="2">
    <location>
        <begin position="287"/>
        <end position="297"/>
    </location>
</feature>
<feature type="compositionally biased region" description="Polar residues" evidence="2">
    <location>
        <begin position="844"/>
        <end position="855"/>
    </location>
</feature>
<dbReference type="InterPro" id="IPR013889">
    <property type="entry name" value="Karyogamy_KAR9"/>
</dbReference>
<dbReference type="AlphaFoldDB" id="A0A8S8ZGA0"/>
<dbReference type="PANTHER" id="PTHR37271:SF1">
    <property type="entry name" value="KARYOGAMY PROTEIN KAR9"/>
    <property type="match status" value="1"/>
</dbReference>
<sequence length="1232" mass="134167">MTTSVSPRSPVAGGPPPTASTTESGDCGFTIRLVNSDGDSDADLDLDIDAQDDFVTIDDYCKDQREQDQQSQQHRQDSAVELTFSEIPTELLQFTFANNDSDSRPDTSSSASTNKNTNHIHNSERDHRLQPDFEAPTTSSSTPGQSHFSTDVLLTPDPTPPGLRATRKPSPGLAARLKALGFGGSRKPASPPQHRDLEIGKLPEETLKKLDEHHLSLSQALVIERRGRPWKGPLVRIPSSSSIKASKLFHHHHKSEEAQEAAHEQHATIGGDVLVQQQQEHHDSDDNNNASDSPHSNTEMDTNKYRLPDHVNGNGVKAQRDTRYEHIARDSRRSSSGSSDDVPLPPPSKDNSSQSHHRGTSNSSSNNGDYFNPDNISFNPLGLSRPQSVYTLSRASFANQLAQLTSITLPDAELLSNKIAAIPTAQVATRALIGAAEQIRGWIFKASEVIEGLEADDDVEWAAAGGREGVDEVEKAIVRFEELINIYVGAIEELQEREDINIVSTEDLRRAVAQMESILGEWARIRETLRSVKSQVELAMEWEELWNIVLGDIQMEVDDLSKLVFEMEERRHKTAMLAGDGVDIGDLETIVEEAPTSMASRLQAANAHGNGRFSFPGFPNSPTSPLPTPSTGISMDDSSLLALFARMQPLRASLDFLPMRLAGFQSRAEDIFPTASDELEMRRHSLEATYRKLERDAEALRKELGEDRWVLVFRGAGRQAQKMYESVQRSLERVKEAFDTGMHLTNQPMMSKKLESYEAKKTHYGPAIERVLSIIEKGVKDRLTVNGEILRLHTEMQAKWKDLKEEMVDVDVVVEELYSKGQQLRDSVSSILSNDRSPLGSGHETPQSSPPSSVIMTGRNAPPSARSKSRQAGTPGSSLPKPPASRRQSTVPASASTVTRKPAPSNPRMSTIFSSTPVKTDYRERPGTTTPSTSRPAAQQPPRPSSKLDNRPRWNATFNPSDVDTGHNFKPLTLTTPSPYAKSNTPPTLRSTSSLGQSSTSKLPQTRSPLNRGITASPTVGDSSGLQSPTIKRANATASKMSFRDRISSPGPYSQQTLSKSVGPSATRPAATPRQSKTSHSYYPPSSSNTSLHSSGGGRDREPPTGSGTSNMRNNPKRQSLQPPRMSEPSLQVRPASSMATSRSGNRQSMLPQPTSRLGMRATTPGPGTTTGRESPQAVAGARHAMGLSNGRDTAAGRRSGSSLGLASRSGSSLGMNGGAVGKDGRPRWRLP</sequence>
<gene>
    <name evidence="3" type="ORF">SMACR_04893</name>
</gene>
<feature type="compositionally biased region" description="Polar residues" evidence="2">
    <location>
        <begin position="907"/>
        <end position="918"/>
    </location>
</feature>
<feature type="region of interest" description="Disordered" evidence="2">
    <location>
        <begin position="824"/>
        <end position="1232"/>
    </location>
</feature>
<accession>A0A8S8ZGA0</accession>